<dbReference type="RefSeq" id="XP_030927008.1">
    <property type="nucleotide sequence ID" value="XM_031071148.1"/>
</dbReference>
<dbReference type="GO" id="GO:0006952">
    <property type="term" value="P:defense response"/>
    <property type="evidence" value="ECO:0007669"/>
    <property type="project" value="UniProtKB-KW"/>
</dbReference>
<evidence type="ECO:0000313" key="9">
    <source>
        <dbReference type="EnsemblPlants" id="QL07p004278:mrna:CDS:2"/>
    </source>
</evidence>
<dbReference type="Gene3D" id="3.40.50.300">
    <property type="entry name" value="P-loop containing nucleotide triphosphate hydrolases"/>
    <property type="match status" value="1"/>
</dbReference>
<dbReference type="GO" id="GO:0005524">
    <property type="term" value="F:ATP binding"/>
    <property type="evidence" value="ECO:0007669"/>
    <property type="project" value="UniProtKB-KW"/>
</dbReference>
<keyword evidence="10" id="KW-1185">Reference proteome</keyword>
<dbReference type="Gene3D" id="1.10.10.10">
    <property type="entry name" value="Winged helix-like DNA-binding domain superfamily/Winged helix DNA-binding domain"/>
    <property type="match status" value="1"/>
</dbReference>
<dbReference type="AlphaFoldDB" id="A0A7N2R7C6"/>
<evidence type="ECO:0000256" key="4">
    <source>
        <dbReference type="ARBA" id="ARBA00022840"/>
    </source>
</evidence>
<dbReference type="RefSeq" id="XP_030927013.1">
    <property type="nucleotide sequence ID" value="XM_031071153.1"/>
</dbReference>
<dbReference type="GO" id="GO:0043531">
    <property type="term" value="F:ADP binding"/>
    <property type="evidence" value="ECO:0007669"/>
    <property type="project" value="InterPro"/>
</dbReference>
<dbReference type="RefSeq" id="XP_030927017.1">
    <property type="nucleotide sequence ID" value="XM_031071157.1"/>
</dbReference>
<dbReference type="PANTHER" id="PTHR36766:SF61">
    <property type="entry name" value="NB-ARC DOMAIN DISEASE RESISTANCE PROTEIN"/>
    <property type="match status" value="1"/>
</dbReference>
<dbReference type="Pfam" id="PF00931">
    <property type="entry name" value="NB-ARC"/>
    <property type="match status" value="1"/>
</dbReference>
<dbReference type="RefSeq" id="XP_030927016.1">
    <property type="nucleotide sequence ID" value="XM_031071156.1"/>
</dbReference>
<feature type="domain" description="Disease resistance N-terminal" evidence="6">
    <location>
        <begin position="10"/>
        <end position="93"/>
    </location>
</feature>
<dbReference type="GeneID" id="115953481"/>
<dbReference type="FunFam" id="1.10.10.10:FF:000322">
    <property type="entry name" value="Probable disease resistance protein At1g63360"/>
    <property type="match status" value="1"/>
</dbReference>
<dbReference type="Gramene" id="QL07p004278:mrna">
    <property type="protein sequence ID" value="QL07p004278:mrna:CDS:2"/>
    <property type="gene ID" value="QL07p004278"/>
</dbReference>
<feature type="domain" description="Disease resistance protein winged helix" evidence="7">
    <location>
        <begin position="428"/>
        <end position="499"/>
    </location>
</feature>
<dbReference type="Pfam" id="PF23598">
    <property type="entry name" value="LRR_14"/>
    <property type="match status" value="1"/>
</dbReference>
<dbReference type="Proteomes" id="UP000594261">
    <property type="component" value="Chromosome 7"/>
</dbReference>
<evidence type="ECO:0000259" key="7">
    <source>
        <dbReference type="Pfam" id="PF23559"/>
    </source>
</evidence>
<dbReference type="PANTHER" id="PTHR36766">
    <property type="entry name" value="PLANT BROAD-SPECTRUM MILDEW RESISTANCE PROTEIN RPW8"/>
    <property type="match status" value="1"/>
</dbReference>
<organism evidence="9 10">
    <name type="scientific">Quercus lobata</name>
    <name type="common">Valley oak</name>
    <dbReference type="NCBI Taxonomy" id="97700"/>
    <lineage>
        <taxon>Eukaryota</taxon>
        <taxon>Viridiplantae</taxon>
        <taxon>Streptophyta</taxon>
        <taxon>Embryophyta</taxon>
        <taxon>Tracheophyta</taxon>
        <taxon>Spermatophyta</taxon>
        <taxon>Magnoliopsida</taxon>
        <taxon>eudicotyledons</taxon>
        <taxon>Gunneridae</taxon>
        <taxon>Pentapetalae</taxon>
        <taxon>rosids</taxon>
        <taxon>fabids</taxon>
        <taxon>Fagales</taxon>
        <taxon>Fagaceae</taxon>
        <taxon>Quercus</taxon>
    </lineage>
</organism>
<accession>A0A7N2R7C6</accession>
<dbReference type="EnsemblPlants" id="QL07p004278:mrna">
    <property type="protein sequence ID" value="QL07p004278:mrna:CDS:2"/>
    <property type="gene ID" value="QL07p004278"/>
</dbReference>
<dbReference type="InterPro" id="IPR027417">
    <property type="entry name" value="P-loop_NTPase"/>
</dbReference>
<dbReference type="RefSeq" id="XP_030927004.1">
    <property type="nucleotide sequence ID" value="XM_031071144.1"/>
</dbReference>
<name>A0A7N2R7C6_QUELO</name>
<gene>
    <name evidence="9" type="primary">LOC115953481</name>
</gene>
<dbReference type="GO" id="GO:0051707">
    <property type="term" value="P:response to other organism"/>
    <property type="evidence" value="ECO:0007669"/>
    <property type="project" value="UniProtKB-ARBA"/>
</dbReference>
<dbReference type="RefSeq" id="XP_030927015.1">
    <property type="nucleotide sequence ID" value="XM_031071155.1"/>
</dbReference>
<dbReference type="SUPFAM" id="SSF52058">
    <property type="entry name" value="L domain-like"/>
    <property type="match status" value="1"/>
</dbReference>
<dbReference type="Pfam" id="PF18052">
    <property type="entry name" value="Rx_N"/>
    <property type="match status" value="1"/>
</dbReference>
<dbReference type="RefSeq" id="XP_030927007.1">
    <property type="nucleotide sequence ID" value="XM_031071147.1"/>
</dbReference>
<dbReference type="RefSeq" id="XP_030927009.1">
    <property type="nucleotide sequence ID" value="XM_031071149.1"/>
</dbReference>
<dbReference type="OrthoDB" id="2018467at2759"/>
<dbReference type="Pfam" id="PF23559">
    <property type="entry name" value="WHD_DRP"/>
    <property type="match status" value="1"/>
</dbReference>
<dbReference type="RefSeq" id="XP_030927019.1">
    <property type="nucleotide sequence ID" value="XM_031071159.1"/>
</dbReference>
<dbReference type="Gene3D" id="3.80.10.10">
    <property type="entry name" value="Ribonuclease Inhibitor"/>
    <property type="match status" value="1"/>
</dbReference>
<feature type="domain" description="NB-ARC" evidence="5">
    <location>
        <begin position="174"/>
        <end position="342"/>
    </location>
</feature>
<dbReference type="RefSeq" id="XP_030927018.1">
    <property type="nucleotide sequence ID" value="XM_031071158.1"/>
</dbReference>
<evidence type="ECO:0000256" key="1">
    <source>
        <dbReference type="ARBA" id="ARBA00022737"/>
    </source>
</evidence>
<evidence type="ECO:0000313" key="10">
    <source>
        <dbReference type="Proteomes" id="UP000594261"/>
    </source>
</evidence>
<dbReference type="RefSeq" id="XP_030927011.1">
    <property type="nucleotide sequence ID" value="XM_031071151.1"/>
</dbReference>
<feature type="domain" description="Disease resistance R13L4/SHOC-2-like LRR" evidence="8">
    <location>
        <begin position="570"/>
        <end position="778"/>
    </location>
</feature>
<sequence length="852" mass="98260">MTELVYSIASNFIDKIGTHAFQEFCSAGGISEEMKKLELTMSIIQAVLLDAEEKQVKNRGLTVWLGQLKDVFHEATDVLDEFECETLRRHVVKKYGNTSNQVLDSISYSSFNPLGFSYEMSHKIKGIRESLEELAKSRALFYLEERSEDQNNVHREREMTHSFVPDSDVIGRVDDKQKIIDLLMHPGNNSNVSVIFIVGIGGLGKTTLAQWVYNDERIVTNFNSRIWVCVSEDFSVLKLAKEILKSAGGGSSENMSMDLVQASLRSILKEKRYFIVLDDVWNEDRNKWIGLKNLLIGEQGSKILITTRSQKVASNMAPGPIHGLKGLPDKDCLSLFIRCAFNEGEHEQYPKLVDIGKQVVEKCNGVPLAVKTLGSLLYSKTEERDWISIRDNEIWKLEQKENDIFPALRLSYNKLPSYLKQCFAYCSLYPKDFRYYDGELIRCWMANGLLKKSNASDEEMEDIGQQYLKELLSRSFFQEVNNEGNFYWSFKMHDLLHDLSSYVAQNDYCLIEDTNKTNKFEKARHISVLDHKWGVDATITFLHKLSNKMRTINFSFHDCGQFDSMNINESLVETCISRFKHLRLLNLRYSTLETLSSSISTLKHLRYLNLRGNKKIKKLPDFICDLQNLETLVLFGCEEIEELPRDIRKMVSLRYFGITTKQTRLPTNGIECMPSLRFLYFYKCPRLECFNEGIQRLIALRLLGFKNCKSLISLPQGMKHLTALEYLDIRNCEKLKLMEGVDYPTRLRTLYIWGLPQLVSLPQGLKGSANTLQFLHISCCQNLAVLPEWLPDLSSLRKLQIWSCGKLSSLPEGMDRLTALRELDIFGCLELRRDYEREVSKDWGKMVKFSFD</sequence>
<dbReference type="RefSeq" id="XP_030927002.1">
    <property type="nucleotide sequence ID" value="XM_031071142.1"/>
</dbReference>
<dbReference type="InterPro" id="IPR041118">
    <property type="entry name" value="Rx_N"/>
</dbReference>
<dbReference type="InParanoid" id="A0A7N2R7C6"/>
<dbReference type="InterPro" id="IPR055414">
    <property type="entry name" value="LRR_R13L4/SHOC2-like"/>
</dbReference>
<dbReference type="RefSeq" id="XP_030927020.1">
    <property type="nucleotide sequence ID" value="XM_031071160.1"/>
</dbReference>
<keyword evidence="4" id="KW-0067">ATP-binding</keyword>
<dbReference type="InterPro" id="IPR036388">
    <property type="entry name" value="WH-like_DNA-bd_sf"/>
</dbReference>
<protein>
    <submittedName>
        <fullName evidence="9">Uncharacterized protein</fullName>
    </submittedName>
</protein>
<evidence type="ECO:0000259" key="5">
    <source>
        <dbReference type="Pfam" id="PF00931"/>
    </source>
</evidence>
<evidence type="ECO:0000259" key="6">
    <source>
        <dbReference type="Pfam" id="PF18052"/>
    </source>
</evidence>
<reference evidence="9" key="2">
    <citation type="submission" date="2021-01" db="UniProtKB">
        <authorList>
            <consortium name="EnsemblPlants"/>
        </authorList>
    </citation>
    <scope>IDENTIFICATION</scope>
</reference>
<dbReference type="RefSeq" id="XP_030927010.1">
    <property type="nucleotide sequence ID" value="XM_031071150.1"/>
</dbReference>
<keyword evidence="1" id="KW-0677">Repeat</keyword>
<dbReference type="RefSeq" id="XP_030927003.1">
    <property type="nucleotide sequence ID" value="XM_031071143.1"/>
</dbReference>
<dbReference type="RefSeq" id="XP_030927012.1">
    <property type="nucleotide sequence ID" value="XM_031071152.1"/>
</dbReference>
<evidence type="ECO:0000256" key="3">
    <source>
        <dbReference type="ARBA" id="ARBA00022821"/>
    </source>
</evidence>
<keyword evidence="2" id="KW-0547">Nucleotide-binding</keyword>
<evidence type="ECO:0000259" key="8">
    <source>
        <dbReference type="Pfam" id="PF23598"/>
    </source>
</evidence>
<dbReference type="RefSeq" id="XP_030927005.1">
    <property type="nucleotide sequence ID" value="XM_031071145.1"/>
</dbReference>
<dbReference type="KEGG" id="qlo:115953481"/>
<dbReference type="SUPFAM" id="SSF52540">
    <property type="entry name" value="P-loop containing nucleoside triphosphate hydrolases"/>
    <property type="match status" value="1"/>
</dbReference>
<reference evidence="9 10" key="1">
    <citation type="journal article" date="2016" name="G3 (Bethesda)">
        <title>First Draft Assembly and Annotation of the Genome of a California Endemic Oak Quercus lobata Nee (Fagaceae).</title>
        <authorList>
            <person name="Sork V.L."/>
            <person name="Fitz-Gibbon S.T."/>
            <person name="Puiu D."/>
            <person name="Crepeau M."/>
            <person name="Gugger P.F."/>
            <person name="Sherman R."/>
            <person name="Stevens K."/>
            <person name="Langley C.H."/>
            <person name="Pellegrini M."/>
            <person name="Salzberg S.L."/>
        </authorList>
    </citation>
    <scope>NUCLEOTIDE SEQUENCE [LARGE SCALE GENOMIC DNA]</scope>
    <source>
        <strain evidence="9 10">cv. SW786</strain>
    </source>
</reference>
<proteinExistence type="predicted"/>
<keyword evidence="3" id="KW-0611">Plant defense</keyword>
<dbReference type="PRINTS" id="PR00364">
    <property type="entry name" value="DISEASERSIST"/>
</dbReference>
<dbReference type="InterPro" id="IPR002182">
    <property type="entry name" value="NB-ARC"/>
</dbReference>
<dbReference type="InterPro" id="IPR032675">
    <property type="entry name" value="LRR_dom_sf"/>
</dbReference>
<evidence type="ECO:0000256" key="2">
    <source>
        <dbReference type="ARBA" id="ARBA00022741"/>
    </source>
</evidence>
<dbReference type="RefSeq" id="XP_030927006.1">
    <property type="nucleotide sequence ID" value="XM_031071146.1"/>
</dbReference>
<dbReference type="InterPro" id="IPR058922">
    <property type="entry name" value="WHD_DRP"/>
</dbReference>
<dbReference type="RefSeq" id="XP_030927014.1">
    <property type="nucleotide sequence ID" value="XM_031071154.1"/>
</dbReference>
<dbReference type="EMBL" id="LRBV02000007">
    <property type="status" value="NOT_ANNOTATED_CDS"/>
    <property type="molecule type" value="Genomic_DNA"/>
</dbReference>
<dbReference type="Gene3D" id="1.20.5.4130">
    <property type="match status" value="1"/>
</dbReference>
<dbReference type="FunFam" id="3.40.50.300:FF:001091">
    <property type="entry name" value="Probable disease resistance protein At1g61300"/>
    <property type="match status" value="1"/>
</dbReference>